<organism evidence="1 2">
    <name type="scientific">Cercophora newfieldiana</name>
    <dbReference type="NCBI Taxonomy" id="92897"/>
    <lineage>
        <taxon>Eukaryota</taxon>
        <taxon>Fungi</taxon>
        <taxon>Dikarya</taxon>
        <taxon>Ascomycota</taxon>
        <taxon>Pezizomycotina</taxon>
        <taxon>Sordariomycetes</taxon>
        <taxon>Sordariomycetidae</taxon>
        <taxon>Sordariales</taxon>
        <taxon>Lasiosphaeriaceae</taxon>
        <taxon>Cercophora</taxon>
    </lineage>
</organism>
<reference evidence="1" key="1">
    <citation type="submission" date="2023-06" db="EMBL/GenBank/DDBJ databases">
        <title>Genome-scale phylogeny and comparative genomics of the fungal order Sordariales.</title>
        <authorList>
            <consortium name="Lawrence Berkeley National Laboratory"/>
            <person name="Hensen N."/>
            <person name="Bonometti L."/>
            <person name="Westerberg I."/>
            <person name="Brannstrom I.O."/>
            <person name="Guillou S."/>
            <person name="Cros-Aarteil S."/>
            <person name="Calhoun S."/>
            <person name="Haridas S."/>
            <person name="Kuo A."/>
            <person name="Mondo S."/>
            <person name="Pangilinan J."/>
            <person name="Riley R."/>
            <person name="Labutti K."/>
            <person name="Andreopoulos B."/>
            <person name="Lipzen A."/>
            <person name="Chen C."/>
            <person name="Yanf M."/>
            <person name="Daum C."/>
            <person name="Ng V."/>
            <person name="Clum A."/>
            <person name="Steindorff A."/>
            <person name="Ohm R."/>
            <person name="Martin F."/>
            <person name="Silar P."/>
            <person name="Natvig D."/>
            <person name="Lalanne C."/>
            <person name="Gautier V."/>
            <person name="Ament-Velasquez S.L."/>
            <person name="Kruys A."/>
            <person name="Hutchinson M.I."/>
            <person name="Powell A.J."/>
            <person name="Barry K."/>
            <person name="Miller A.N."/>
            <person name="Grigoriev I.V."/>
            <person name="Debuchy R."/>
            <person name="Gladieux P."/>
            <person name="Thoren M.H."/>
            <person name="Johannesson H."/>
        </authorList>
    </citation>
    <scope>NUCLEOTIDE SEQUENCE</scope>
    <source>
        <strain evidence="1">SMH2532-1</strain>
    </source>
</reference>
<protein>
    <submittedName>
        <fullName evidence="1">Uncharacterized protein</fullName>
    </submittedName>
</protein>
<accession>A0AA39Y022</accession>
<dbReference type="EMBL" id="JAULSV010000005">
    <property type="protein sequence ID" value="KAK0643487.1"/>
    <property type="molecule type" value="Genomic_DNA"/>
</dbReference>
<comment type="caution">
    <text evidence="1">The sequence shown here is derived from an EMBL/GenBank/DDBJ whole genome shotgun (WGS) entry which is preliminary data.</text>
</comment>
<dbReference type="Proteomes" id="UP001174936">
    <property type="component" value="Unassembled WGS sequence"/>
</dbReference>
<gene>
    <name evidence="1" type="ORF">B0T16DRAFT_182990</name>
</gene>
<keyword evidence="2" id="KW-1185">Reference proteome</keyword>
<evidence type="ECO:0000313" key="1">
    <source>
        <dbReference type="EMBL" id="KAK0643487.1"/>
    </source>
</evidence>
<proteinExistence type="predicted"/>
<evidence type="ECO:0000313" key="2">
    <source>
        <dbReference type="Proteomes" id="UP001174936"/>
    </source>
</evidence>
<sequence length="124" mass="13478">MGSNAPRLLAPPCLPRLAILLGGLPYGFCVNLLHIFPTLSVSTSPWCERSWPRQSVFSKVKKGWIGSIGVWHPSGSHSLQLATTTPPSLLPSAPHSLLNCFSSLFRRSLDPLQIVAVGWPINQP</sequence>
<dbReference type="AlphaFoldDB" id="A0AA39Y022"/>
<name>A0AA39Y022_9PEZI</name>